<sequence>MSFSRPSGRQADQLRPVRIERAFTRHAEGSVLVSFGDTRVLCTASVENKVPAFLRGKGEGWVTAEYGMLPRATHTRSDREAARGKQGGRTLEIQRLIGRSLRACVDRGLLGERTITLDCDVLQADGGTRTAAITGAYVALVDAVQGLIDKRDIKPPSGNRSPIVGAVAAVSVGIYKGVPVLDLDYAEDSDCDTDMNVVMNDGGGFIELQGTAEGHAFRREELDALLALAEKGTAELFALQRQALESAIGSPADRIGSGRPSGGVA</sequence>
<dbReference type="InterPro" id="IPR020568">
    <property type="entry name" value="Ribosomal_Su5_D2-typ_SF"/>
</dbReference>
<dbReference type="Pfam" id="PF03725">
    <property type="entry name" value="RNase_PH_C"/>
    <property type="match status" value="1"/>
</dbReference>
<evidence type="ECO:0000256" key="6">
    <source>
        <dbReference type="HAMAP-Rule" id="MF_00564"/>
    </source>
</evidence>
<accession>A0A919F4X4</accession>
<reference evidence="9" key="1">
    <citation type="journal article" date="2014" name="Int. J. Syst. Evol. Microbiol.">
        <title>Complete genome sequence of Corynebacterium casei LMG S-19264T (=DSM 44701T), isolated from a smear-ripened cheese.</title>
        <authorList>
            <consortium name="US DOE Joint Genome Institute (JGI-PGF)"/>
            <person name="Walter F."/>
            <person name="Albersmeier A."/>
            <person name="Kalinowski J."/>
            <person name="Ruckert C."/>
        </authorList>
    </citation>
    <scope>NUCLEOTIDE SEQUENCE</scope>
    <source>
        <strain evidence="9">JCM 13306</strain>
    </source>
</reference>
<keyword evidence="6" id="KW-0808">Transferase</keyword>
<evidence type="ECO:0000256" key="4">
    <source>
        <dbReference type="ARBA" id="ARBA00022694"/>
    </source>
</evidence>
<dbReference type="GO" id="GO:0000175">
    <property type="term" value="F:3'-5'-RNA exonuclease activity"/>
    <property type="evidence" value="ECO:0007669"/>
    <property type="project" value="UniProtKB-UniRule"/>
</dbReference>
<dbReference type="EC" id="2.7.7.56" evidence="6"/>
<comment type="caution">
    <text evidence="9">The sequence shown here is derived from an EMBL/GenBank/DDBJ whole genome shotgun (WGS) entry which is preliminary data.</text>
</comment>
<evidence type="ECO:0000256" key="2">
    <source>
        <dbReference type="ARBA" id="ARBA00022552"/>
    </source>
</evidence>
<name>A0A919F4X4_9XANT</name>
<dbReference type="PANTHER" id="PTHR11953">
    <property type="entry name" value="EXOSOME COMPLEX COMPONENT"/>
    <property type="match status" value="1"/>
</dbReference>
<evidence type="ECO:0000259" key="8">
    <source>
        <dbReference type="Pfam" id="PF03725"/>
    </source>
</evidence>
<dbReference type="InterPro" id="IPR015847">
    <property type="entry name" value="ExoRNase_PH_dom2"/>
</dbReference>
<proteinExistence type="inferred from homology"/>
<evidence type="ECO:0000313" key="9">
    <source>
        <dbReference type="EMBL" id="GHH47564.1"/>
    </source>
</evidence>
<dbReference type="CDD" id="cd11362">
    <property type="entry name" value="RNase_PH_bact"/>
    <property type="match status" value="1"/>
</dbReference>
<dbReference type="FunFam" id="3.30.230.70:FF:000003">
    <property type="entry name" value="Ribonuclease PH"/>
    <property type="match status" value="1"/>
</dbReference>
<dbReference type="PANTHER" id="PTHR11953:SF0">
    <property type="entry name" value="EXOSOME COMPLEX COMPONENT RRP41"/>
    <property type="match status" value="1"/>
</dbReference>
<evidence type="ECO:0000256" key="5">
    <source>
        <dbReference type="ARBA" id="ARBA00022884"/>
    </source>
</evidence>
<dbReference type="HAMAP" id="MF_00564">
    <property type="entry name" value="RNase_PH"/>
    <property type="match status" value="1"/>
</dbReference>
<dbReference type="EMBL" id="BNBA01000002">
    <property type="protein sequence ID" value="GHH47564.1"/>
    <property type="molecule type" value="Genomic_DNA"/>
</dbReference>
<dbReference type="AlphaFoldDB" id="A0A919F4X4"/>
<keyword evidence="10" id="KW-1185">Reference proteome</keyword>
<evidence type="ECO:0000313" key="10">
    <source>
        <dbReference type="Proteomes" id="UP000623958"/>
    </source>
</evidence>
<dbReference type="Proteomes" id="UP000623958">
    <property type="component" value="Unassembled WGS sequence"/>
</dbReference>
<keyword evidence="5" id="KW-0694">RNA-binding</keyword>
<reference evidence="9" key="2">
    <citation type="submission" date="2020-09" db="EMBL/GenBank/DDBJ databases">
        <authorList>
            <person name="Sun Q."/>
            <person name="Ohkuma M."/>
        </authorList>
    </citation>
    <scope>NUCLEOTIDE SEQUENCE</scope>
    <source>
        <strain evidence="9">JCM 13306</strain>
    </source>
</reference>
<dbReference type="GO" id="GO:0031125">
    <property type="term" value="P:rRNA 3'-end processing"/>
    <property type="evidence" value="ECO:0007669"/>
    <property type="project" value="UniProtKB-ARBA"/>
</dbReference>
<comment type="similarity">
    <text evidence="1 6">Belongs to the RNase PH family.</text>
</comment>
<dbReference type="RefSeq" id="WP_434028452.1">
    <property type="nucleotide sequence ID" value="NZ_BNBA01000002.1"/>
</dbReference>
<dbReference type="SUPFAM" id="SSF55666">
    <property type="entry name" value="Ribonuclease PH domain 2-like"/>
    <property type="match status" value="1"/>
</dbReference>
<evidence type="ECO:0000259" key="7">
    <source>
        <dbReference type="Pfam" id="PF01138"/>
    </source>
</evidence>
<protein>
    <recommendedName>
        <fullName evidence="6">Ribonuclease PH</fullName>
        <shortName evidence="6">RNase PH</shortName>
        <ecNumber evidence="6">2.7.7.56</ecNumber>
    </recommendedName>
    <alternativeName>
        <fullName evidence="6">tRNA nucleotidyltransferase</fullName>
    </alternativeName>
</protein>
<comment type="catalytic activity">
    <reaction evidence="6">
        <text>tRNA(n+1) + phosphate = tRNA(n) + a ribonucleoside 5'-diphosphate</text>
        <dbReference type="Rhea" id="RHEA:10628"/>
        <dbReference type="Rhea" id="RHEA-COMP:17343"/>
        <dbReference type="Rhea" id="RHEA-COMP:17344"/>
        <dbReference type="ChEBI" id="CHEBI:43474"/>
        <dbReference type="ChEBI" id="CHEBI:57930"/>
        <dbReference type="ChEBI" id="CHEBI:173114"/>
        <dbReference type="EC" id="2.7.7.56"/>
    </reaction>
</comment>
<dbReference type="InterPro" id="IPR050080">
    <property type="entry name" value="RNase_PH"/>
</dbReference>
<dbReference type="InterPro" id="IPR001247">
    <property type="entry name" value="ExoRNase_PH_dom1"/>
</dbReference>
<keyword evidence="3 6" id="KW-0820">tRNA-binding</keyword>
<feature type="binding site" evidence="6">
    <location>
        <position position="89"/>
    </location>
    <ligand>
        <name>phosphate</name>
        <dbReference type="ChEBI" id="CHEBI:43474"/>
        <note>substrate</note>
    </ligand>
</feature>
<dbReference type="Gene3D" id="3.30.230.70">
    <property type="entry name" value="GHMP Kinase, N-terminal domain"/>
    <property type="match status" value="1"/>
</dbReference>
<evidence type="ECO:0000256" key="1">
    <source>
        <dbReference type="ARBA" id="ARBA00006678"/>
    </source>
</evidence>
<comment type="function">
    <text evidence="6">Phosphorolytic 3'-5' exoribonuclease that plays an important role in tRNA 3'-end maturation. Removes nucleotide residues following the 3'-CCA terminus of tRNAs; can also add nucleotides to the ends of RNA molecules by using nucleoside diphosphates as substrates, but this may not be physiologically important. Probably plays a role in initiation of 16S rRNA degradation (leading to ribosome degradation) during starvation.</text>
</comment>
<comment type="subunit">
    <text evidence="6">Homohexameric ring arranged as a trimer of dimers.</text>
</comment>
<dbReference type="PROSITE" id="PS01277">
    <property type="entry name" value="RIBONUCLEASE_PH"/>
    <property type="match status" value="1"/>
</dbReference>
<dbReference type="GO" id="GO:0016075">
    <property type="term" value="P:rRNA catabolic process"/>
    <property type="evidence" value="ECO:0007669"/>
    <property type="project" value="UniProtKB-UniRule"/>
</dbReference>
<dbReference type="GO" id="GO:0008033">
    <property type="term" value="P:tRNA processing"/>
    <property type="evidence" value="ECO:0007669"/>
    <property type="project" value="UniProtKB-UniRule"/>
</dbReference>
<evidence type="ECO:0000256" key="3">
    <source>
        <dbReference type="ARBA" id="ARBA00022555"/>
    </source>
</evidence>
<dbReference type="NCBIfam" id="TIGR01966">
    <property type="entry name" value="RNasePH"/>
    <property type="match status" value="1"/>
</dbReference>
<gene>
    <name evidence="6 9" type="primary">rph</name>
    <name evidence="9" type="ORF">GCM10009090_04210</name>
</gene>
<keyword evidence="2 6" id="KW-0698">rRNA processing</keyword>
<dbReference type="GO" id="GO:0000049">
    <property type="term" value="F:tRNA binding"/>
    <property type="evidence" value="ECO:0007669"/>
    <property type="project" value="UniProtKB-UniRule"/>
</dbReference>
<dbReference type="InterPro" id="IPR018336">
    <property type="entry name" value="RNase_PH_CS"/>
</dbReference>
<keyword evidence="4 6" id="KW-0819">tRNA processing</keyword>
<keyword evidence="6" id="KW-0548">Nucleotidyltransferase</keyword>
<dbReference type="GO" id="GO:0009022">
    <property type="term" value="F:tRNA nucleotidyltransferase activity"/>
    <property type="evidence" value="ECO:0007669"/>
    <property type="project" value="UniProtKB-UniRule"/>
</dbReference>
<dbReference type="InterPro" id="IPR002381">
    <property type="entry name" value="RNase_PH_bac-type"/>
</dbReference>
<dbReference type="SUPFAM" id="SSF54211">
    <property type="entry name" value="Ribosomal protein S5 domain 2-like"/>
    <property type="match status" value="1"/>
</dbReference>
<dbReference type="Pfam" id="PF01138">
    <property type="entry name" value="RNase_PH"/>
    <property type="match status" value="1"/>
</dbReference>
<feature type="domain" description="Exoribonuclease phosphorolytic" evidence="8">
    <location>
        <begin position="166"/>
        <end position="232"/>
    </location>
</feature>
<feature type="domain" description="Exoribonuclease phosphorolytic" evidence="7">
    <location>
        <begin position="13"/>
        <end position="143"/>
    </location>
</feature>
<feature type="binding site" evidence="6">
    <location>
        <begin position="127"/>
        <end position="129"/>
    </location>
    <ligand>
        <name>phosphate</name>
        <dbReference type="ChEBI" id="CHEBI:43474"/>
        <note>substrate</note>
    </ligand>
</feature>
<dbReference type="InterPro" id="IPR036345">
    <property type="entry name" value="ExoRNase_PH_dom2_sf"/>
</dbReference>
<dbReference type="InterPro" id="IPR027408">
    <property type="entry name" value="PNPase/RNase_PH_dom_sf"/>
</dbReference>
<organism evidence="9 10">
    <name type="scientific">Xanthomonas boreopolis</name>
    <dbReference type="NCBI Taxonomy" id="86183"/>
    <lineage>
        <taxon>Bacteria</taxon>
        <taxon>Pseudomonadati</taxon>
        <taxon>Pseudomonadota</taxon>
        <taxon>Gammaproteobacteria</taxon>
        <taxon>Lysobacterales</taxon>
        <taxon>Lysobacteraceae</taxon>
        <taxon>Xanthomonas</taxon>
    </lineage>
</organism>